<reference evidence="3 4" key="1">
    <citation type="journal article" date="2014" name="Genome Announc.">
        <title>Draft Genome Sequence of Brevibacillus panacihumi Strain W25, a Halotolerant Hydrocarbon-Degrading Bacterium.</title>
        <authorList>
            <person name="Wang X."/>
            <person name="Jin D."/>
            <person name="Zhou L."/>
            <person name="Wu L."/>
            <person name="An W."/>
            <person name="Chen Y."/>
            <person name="Zhao L."/>
        </authorList>
    </citation>
    <scope>NUCLEOTIDE SEQUENCE [LARGE SCALE GENOMIC DNA]</scope>
    <source>
        <strain evidence="3 4">W25</strain>
    </source>
</reference>
<feature type="transmembrane region" description="Helical" evidence="1">
    <location>
        <begin position="42"/>
        <end position="59"/>
    </location>
</feature>
<dbReference type="Pfam" id="PF07331">
    <property type="entry name" value="TctB"/>
    <property type="match status" value="1"/>
</dbReference>
<dbReference type="PATRIC" id="fig|1408254.3.peg.4100"/>
<comment type="caution">
    <text evidence="3">The sequence shown here is derived from an EMBL/GenBank/DDBJ whole genome shotgun (WGS) entry which is preliminary data.</text>
</comment>
<protein>
    <recommendedName>
        <fullName evidence="2">DUF1468 domain-containing protein</fullName>
    </recommendedName>
</protein>
<evidence type="ECO:0000256" key="1">
    <source>
        <dbReference type="SAM" id="Phobius"/>
    </source>
</evidence>
<dbReference type="EMBL" id="AYJU01000017">
    <property type="protein sequence ID" value="EST53909.1"/>
    <property type="molecule type" value="Genomic_DNA"/>
</dbReference>
<dbReference type="eggNOG" id="ENOG50339M2">
    <property type="taxonomic scope" value="Bacteria"/>
</dbReference>
<feature type="transmembrane region" description="Helical" evidence="1">
    <location>
        <begin position="125"/>
        <end position="145"/>
    </location>
</feature>
<keyword evidence="1" id="KW-0812">Transmembrane</keyword>
<keyword evidence="4" id="KW-1185">Reference proteome</keyword>
<evidence type="ECO:0000259" key="2">
    <source>
        <dbReference type="Pfam" id="PF07331"/>
    </source>
</evidence>
<feature type="domain" description="DUF1468" evidence="2">
    <location>
        <begin position="8"/>
        <end position="146"/>
    </location>
</feature>
<keyword evidence="1" id="KW-0472">Membrane</keyword>
<sequence length="160" mass="17642">MGDIIFHVLLLVVLGVFFKESLLIDMERTTDPIGPAGFPQGIMIITIVLTVISLFQTIRKRKAEPAADTPHKPNELTKEFIGLLASIILFVLLVDTLGFIVAFILFTFGLLLLLGERKYGKMAGISVAVSFGFALLFGNLLSVPLPRGVEILKLLSYYLY</sequence>
<dbReference type="RefSeq" id="WP_023557976.1">
    <property type="nucleotide sequence ID" value="NZ_KI629785.1"/>
</dbReference>
<dbReference type="AlphaFoldDB" id="V6M5Q9"/>
<dbReference type="InterPro" id="IPR009936">
    <property type="entry name" value="DUF1468"/>
</dbReference>
<gene>
    <name evidence="3" type="ORF">T458_20915</name>
</gene>
<dbReference type="OrthoDB" id="2414395at2"/>
<dbReference type="HOGENOM" id="CLU_110735_2_2_9"/>
<organism evidence="3 4">
    <name type="scientific">Brevibacillus panacihumi W25</name>
    <dbReference type="NCBI Taxonomy" id="1408254"/>
    <lineage>
        <taxon>Bacteria</taxon>
        <taxon>Bacillati</taxon>
        <taxon>Bacillota</taxon>
        <taxon>Bacilli</taxon>
        <taxon>Bacillales</taxon>
        <taxon>Paenibacillaceae</taxon>
        <taxon>Brevibacillus</taxon>
    </lineage>
</organism>
<evidence type="ECO:0000313" key="4">
    <source>
        <dbReference type="Proteomes" id="UP000017973"/>
    </source>
</evidence>
<dbReference type="Proteomes" id="UP000017973">
    <property type="component" value="Unassembled WGS sequence"/>
</dbReference>
<proteinExistence type="predicted"/>
<feature type="transmembrane region" description="Helical" evidence="1">
    <location>
        <begin position="80"/>
        <end position="113"/>
    </location>
</feature>
<name>V6M5Q9_9BACL</name>
<keyword evidence="1" id="KW-1133">Transmembrane helix</keyword>
<evidence type="ECO:0000313" key="3">
    <source>
        <dbReference type="EMBL" id="EST53909.1"/>
    </source>
</evidence>
<accession>V6M5Q9</accession>
<dbReference type="STRING" id="1408254.T458_20915"/>